<evidence type="ECO:0000256" key="2">
    <source>
        <dbReference type="ARBA" id="ARBA00022763"/>
    </source>
</evidence>
<dbReference type="Gene3D" id="3.40.1440.10">
    <property type="entry name" value="GIY-YIG endonuclease"/>
    <property type="match status" value="1"/>
</dbReference>
<keyword evidence="2 7" id="KW-0227">DNA damage</keyword>
<comment type="caution">
    <text evidence="11">The sequence shown here is derived from an EMBL/GenBank/DDBJ whole genome shotgun (WGS) entry which is preliminary data.</text>
</comment>
<evidence type="ECO:0000256" key="6">
    <source>
        <dbReference type="ARBA" id="ARBA00023236"/>
    </source>
</evidence>
<evidence type="ECO:0000256" key="4">
    <source>
        <dbReference type="ARBA" id="ARBA00022881"/>
    </source>
</evidence>
<dbReference type="InterPro" id="IPR000305">
    <property type="entry name" value="GIY-YIG_endonuc"/>
</dbReference>
<sequence>MIDYSVFPEAPGCYLYMDDAGRVIYVGKAKNLKRRVSSYFTRGGHDPKTERLVESIRSADYIVTGTETEALILENTLIKRHRPRYNIDLKDSRSYAYIHLTEGPYPRIGIARQARGKGEYFGPFVSAKERDYVLNVVKKTFGLRSCRRMPKRPCLRHHIGTCTAPCIGAIDEAGYRERIDRARSVLRGRTGDLIASLRADMQRASDDLEYERALELRDEIAAVEHLAARQRMVRRTDHDEDIIASMVKDGTVYLMLFAVIKGTLTDKQEYVFPESEGYFEEFLVQYYGERTPPKEVILAEAIDPALEAYLGERRGSRVTVTVPQRGDKKKLLDLAIKNIEITFFGDHLKLQALGRALHLPEPPNVIECFDISHLSGTAMVGSMVQFRGGRPDRQNYRRFRIRDVEGIDDFAAIAEVVRRRYTRLKEEGGEFPDLIIIDGGKGQLGAAMAELKRLDTRIPIISIAKREEEIFVPGFPHPIPIGRDEKASLFVQEIRNEAHRFAITYNRLLRKKAMIQ</sequence>
<dbReference type="SMART" id="SM00465">
    <property type="entry name" value="GIYc"/>
    <property type="match status" value="1"/>
</dbReference>
<evidence type="ECO:0000259" key="10">
    <source>
        <dbReference type="PROSITE" id="PS50165"/>
    </source>
</evidence>
<keyword evidence="1 7" id="KW-0963">Cytoplasm</keyword>
<evidence type="ECO:0000259" key="8">
    <source>
        <dbReference type="PROSITE" id="PS50151"/>
    </source>
</evidence>
<evidence type="ECO:0000256" key="3">
    <source>
        <dbReference type="ARBA" id="ARBA00022769"/>
    </source>
</evidence>
<gene>
    <name evidence="7 11" type="primary">uvrC</name>
    <name evidence="11" type="ORF">CUJ86_07205</name>
</gene>
<dbReference type="FunFam" id="3.30.420.340:FF:000001">
    <property type="entry name" value="UvrABC system protein C"/>
    <property type="match status" value="1"/>
</dbReference>
<dbReference type="EMBL" id="PGCL01000003">
    <property type="protein sequence ID" value="TAJ43847.1"/>
    <property type="molecule type" value="Genomic_DNA"/>
</dbReference>
<dbReference type="GO" id="GO:0006289">
    <property type="term" value="P:nucleotide-excision repair"/>
    <property type="evidence" value="ECO:0007669"/>
    <property type="project" value="UniProtKB-UniRule"/>
</dbReference>
<keyword evidence="12" id="KW-1185">Reference proteome</keyword>
<dbReference type="SUPFAM" id="SSF46600">
    <property type="entry name" value="C-terminal UvrC-binding domain of UvrB"/>
    <property type="match status" value="1"/>
</dbReference>
<dbReference type="GO" id="GO:0009381">
    <property type="term" value="F:excinuclease ABC activity"/>
    <property type="evidence" value="ECO:0007669"/>
    <property type="project" value="UniProtKB-UniRule"/>
</dbReference>
<dbReference type="PROSITE" id="PS50164">
    <property type="entry name" value="GIY_YIG"/>
    <property type="match status" value="1"/>
</dbReference>
<name>A0A483CLT6_9EURY</name>
<keyword evidence="4 7" id="KW-0267">Excision nuclease</keyword>
<evidence type="ECO:0000313" key="12">
    <source>
        <dbReference type="Proteomes" id="UP000292580"/>
    </source>
</evidence>
<dbReference type="Gene3D" id="4.10.860.10">
    <property type="entry name" value="UVR domain"/>
    <property type="match status" value="1"/>
</dbReference>
<keyword evidence="6 7" id="KW-0742">SOS response</keyword>
<dbReference type="Proteomes" id="UP000292580">
    <property type="component" value="Unassembled WGS sequence"/>
</dbReference>
<organism evidence="11 12">
    <name type="scientific">Methanofollis fontis</name>
    <dbReference type="NCBI Taxonomy" id="2052832"/>
    <lineage>
        <taxon>Archaea</taxon>
        <taxon>Methanobacteriati</taxon>
        <taxon>Methanobacteriota</taxon>
        <taxon>Stenosarchaea group</taxon>
        <taxon>Methanomicrobia</taxon>
        <taxon>Methanomicrobiales</taxon>
        <taxon>Methanomicrobiaceae</taxon>
        <taxon>Methanofollis</taxon>
    </lineage>
</organism>
<dbReference type="InterPro" id="IPR001943">
    <property type="entry name" value="UVR_dom"/>
</dbReference>
<evidence type="ECO:0000259" key="9">
    <source>
        <dbReference type="PROSITE" id="PS50164"/>
    </source>
</evidence>
<dbReference type="InterPro" id="IPR038476">
    <property type="entry name" value="UvrC_RNase_H_dom_sf"/>
</dbReference>
<dbReference type="Pfam" id="PF02151">
    <property type="entry name" value="UVR"/>
    <property type="match status" value="1"/>
</dbReference>
<keyword evidence="3 7" id="KW-0228">DNA excision</keyword>
<dbReference type="Pfam" id="PF01541">
    <property type="entry name" value="GIY-YIG"/>
    <property type="match status" value="1"/>
</dbReference>
<dbReference type="PANTHER" id="PTHR30562">
    <property type="entry name" value="UVRC/OXIDOREDUCTASE"/>
    <property type="match status" value="1"/>
</dbReference>
<accession>A0A483CLT6</accession>
<evidence type="ECO:0000256" key="1">
    <source>
        <dbReference type="ARBA" id="ARBA00022490"/>
    </source>
</evidence>
<dbReference type="InterPro" id="IPR047296">
    <property type="entry name" value="GIY-YIG_UvrC_Cho"/>
</dbReference>
<dbReference type="InterPro" id="IPR035901">
    <property type="entry name" value="GIY-YIG_endonuc_sf"/>
</dbReference>
<comment type="function">
    <text evidence="7">The UvrABC repair system catalyzes the recognition and processing of DNA lesions. UvrC both incises the 5' and 3' sides of the lesion. The N-terminal half is responsible for the 3' incision and the C-terminal half is responsible for the 5' incision.</text>
</comment>
<dbReference type="PROSITE" id="PS50165">
    <property type="entry name" value="UVRC"/>
    <property type="match status" value="1"/>
</dbReference>
<dbReference type="PANTHER" id="PTHR30562:SF1">
    <property type="entry name" value="UVRABC SYSTEM PROTEIN C"/>
    <property type="match status" value="1"/>
</dbReference>
<feature type="domain" description="UvrC family homology region profile" evidence="10">
    <location>
        <begin position="276"/>
        <end position="447"/>
    </location>
</feature>
<dbReference type="InterPro" id="IPR050066">
    <property type="entry name" value="UvrABC_protein_C"/>
</dbReference>
<dbReference type="GO" id="GO:0009432">
    <property type="term" value="P:SOS response"/>
    <property type="evidence" value="ECO:0007669"/>
    <property type="project" value="UniProtKB-UniRule"/>
</dbReference>
<comment type="subcellular location">
    <subcellularLocation>
        <location evidence="7">Cytoplasm</location>
    </subcellularLocation>
</comment>
<proteinExistence type="inferred from homology"/>
<dbReference type="Pfam" id="PF22920">
    <property type="entry name" value="UvrC_RNaseH"/>
    <property type="match status" value="1"/>
</dbReference>
<dbReference type="FunFam" id="3.40.1440.10:FF:000001">
    <property type="entry name" value="UvrABC system protein C"/>
    <property type="match status" value="1"/>
</dbReference>
<evidence type="ECO:0000256" key="5">
    <source>
        <dbReference type="ARBA" id="ARBA00023204"/>
    </source>
</evidence>
<dbReference type="PROSITE" id="PS50151">
    <property type="entry name" value="UVR"/>
    <property type="match status" value="1"/>
</dbReference>
<dbReference type="InterPro" id="IPR004791">
    <property type="entry name" value="UvrC"/>
</dbReference>
<evidence type="ECO:0000256" key="7">
    <source>
        <dbReference type="HAMAP-Rule" id="MF_00203"/>
    </source>
</evidence>
<dbReference type="HAMAP" id="MF_00203">
    <property type="entry name" value="UvrC"/>
    <property type="match status" value="1"/>
</dbReference>
<feature type="domain" description="GIY-YIG" evidence="9">
    <location>
        <begin position="9"/>
        <end position="87"/>
    </location>
</feature>
<dbReference type="AlphaFoldDB" id="A0A483CLT6"/>
<keyword evidence="5 7" id="KW-0234">DNA repair</keyword>
<dbReference type="InterPro" id="IPR036876">
    <property type="entry name" value="UVR_dom_sf"/>
</dbReference>
<evidence type="ECO:0000313" key="11">
    <source>
        <dbReference type="EMBL" id="TAJ43847.1"/>
    </source>
</evidence>
<feature type="domain" description="UVR" evidence="8">
    <location>
        <begin position="191"/>
        <end position="226"/>
    </location>
</feature>
<reference evidence="11 12" key="1">
    <citation type="submission" date="2017-11" db="EMBL/GenBank/DDBJ databases">
        <title>Isolation and Characterization of Methanofollis Species from Methane Seep Offshore SW Taiwan.</title>
        <authorList>
            <person name="Teng N.-H."/>
            <person name="Lai M.-C."/>
            <person name="Chen S.-C."/>
        </authorList>
    </citation>
    <scope>NUCLEOTIDE SEQUENCE [LARGE SCALE GENOMIC DNA]</scope>
    <source>
        <strain evidence="11 12">FWC-SCC2</strain>
    </source>
</reference>
<dbReference type="Pfam" id="PF08459">
    <property type="entry name" value="UvrC_RNaseH_dom"/>
    <property type="match status" value="1"/>
</dbReference>
<dbReference type="CDD" id="cd10434">
    <property type="entry name" value="GIY-YIG_UvrC_Cho"/>
    <property type="match status" value="1"/>
</dbReference>
<dbReference type="OrthoDB" id="121419at2157"/>
<dbReference type="Gene3D" id="3.30.420.340">
    <property type="entry name" value="UvrC, RNAse H endonuclease domain"/>
    <property type="match status" value="1"/>
</dbReference>
<dbReference type="RefSeq" id="WP_130646902.1">
    <property type="nucleotide sequence ID" value="NZ_PGCL01000003.1"/>
</dbReference>
<dbReference type="GO" id="GO:0009380">
    <property type="term" value="C:excinuclease repair complex"/>
    <property type="evidence" value="ECO:0007669"/>
    <property type="project" value="InterPro"/>
</dbReference>
<comment type="similarity">
    <text evidence="7">Belongs to the UvrC family.</text>
</comment>
<dbReference type="InterPro" id="IPR001162">
    <property type="entry name" value="UvrC_RNase_H_dom"/>
</dbReference>
<protein>
    <recommendedName>
        <fullName evidence="7">UvrABC system protein C</fullName>
        <shortName evidence="7">Protein UvrC</shortName>
    </recommendedName>
    <alternativeName>
        <fullName evidence="7">Excinuclease ABC subunit C</fullName>
    </alternativeName>
</protein>
<dbReference type="GO" id="GO:0003677">
    <property type="term" value="F:DNA binding"/>
    <property type="evidence" value="ECO:0007669"/>
    <property type="project" value="UniProtKB-UniRule"/>
</dbReference>
<dbReference type="SUPFAM" id="SSF82771">
    <property type="entry name" value="GIY-YIG endonuclease"/>
    <property type="match status" value="1"/>
</dbReference>
<comment type="subunit">
    <text evidence="7">Interacts with UvrB in an incision complex.</text>
</comment>
<dbReference type="GO" id="GO:0005737">
    <property type="term" value="C:cytoplasm"/>
    <property type="evidence" value="ECO:0007669"/>
    <property type="project" value="UniProtKB-SubCell"/>
</dbReference>
<dbReference type="NCBIfam" id="TIGR00194">
    <property type="entry name" value="uvrC"/>
    <property type="match status" value="1"/>
</dbReference>